<dbReference type="AlphaFoldDB" id="A0A6J5XSD9"/>
<dbReference type="GO" id="GO:0008270">
    <property type="term" value="F:zinc ion binding"/>
    <property type="evidence" value="ECO:0007669"/>
    <property type="project" value="InterPro"/>
</dbReference>
<protein>
    <recommendedName>
        <fullName evidence="4">CCHC-type domain-containing protein</fullName>
    </recommendedName>
</protein>
<dbReference type="OrthoDB" id="1749428at2759"/>
<evidence type="ECO:0000313" key="2">
    <source>
        <dbReference type="EMBL" id="CAB4316649.1"/>
    </source>
</evidence>
<dbReference type="GO" id="GO:0003676">
    <property type="term" value="F:nucleic acid binding"/>
    <property type="evidence" value="ECO:0007669"/>
    <property type="project" value="InterPro"/>
</dbReference>
<name>A0A6J5XSD9_PRUAR</name>
<organism evidence="2 3">
    <name type="scientific">Prunus armeniaca</name>
    <name type="common">Apricot</name>
    <name type="synonym">Armeniaca vulgaris</name>
    <dbReference type="NCBI Taxonomy" id="36596"/>
    <lineage>
        <taxon>Eukaryota</taxon>
        <taxon>Viridiplantae</taxon>
        <taxon>Streptophyta</taxon>
        <taxon>Embryophyta</taxon>
        <taxon>Tracheophyta</taxon>
        <taxon>Spermatophyta</taxon>
        <taxon>Magnoliopsida</taxon>
        <taxon>eudicotyledons</taxon>
        <taxon>Gunneridae</taxon>
        <taxon>Pentapetalae</taxon>
        <taxon>rosids</taxon>
        <taxon>fabids</taxon>
        <taxon>Rosales</taxon>
        <taxon>Rosaceae</taxon>
        <taxon>Amygdaloideae</taxon>
        <taxon>Amygdaleae</taxon>
        <taxon>Prunus</taxon>
    </lineage>
</organism>
<feature type="region of interest" description="Disordered" evidence="1">
    <location>
        <begin position="327"/>
        <end position="413"/>
    </location>
</feature>
<feature type="compositionally biased region" description="Acidic residues" evidence="1">
    <location>
        <begin position="344"/>
        <end position="413"/>
    </location>
</feature>
<dbReference type="SUPFAM" id="SSF57756">
    <property type="entry name" value="Retrovirus zinc finger-like domains"/>
    <property type="match status" value="1"/>
</dbReference>
<dbReference type="EMBL" id="CAEKKB010000007">
    <property type="protein sequence ID" value="CAB4316649.1"/>
    <property type="molecule type" value="Genomic_DNA"/>
</dbReference>
<sequence>MKGWTKDARRRSEFVVKSDDVPNETIQIARFRSLRADFNKLCFYGSQTKVAYKRLKAEFGKLNTLVETWKKQHEQTSPNLGCHNNVVRDPIVAKTKGMQTTGSKGKKAPQCGECKVTGHNKRNCPNHIVGESVKRKRGYTSDRSDILSSFGPEDDTTVGNKTFFSSSSAVHGTKTLSSSCTTPNSGFSYGEVSSGSTRYTSDGFTFETPEYSVLDSQFDTQASPPKDHNRFWSAEEGVCSIGLKFQASEIKIPSWSVQVVGWGDADDCEVLDIPRGKSSTCLPLPEDVKYVSASIATQLLDMISGLNSLLFTKCMAARTIISELRQGTHTQHNHNPLARKEIADAEDENEIDDEGDEEDEENDNDFETSCEDGEEDEKDEENDNDFETSCEDGEEDEEDEENVEDEEVEENGD</sequence>
<reference evidence="3" key="1">
    <citation type="journal article" date="2020" name="Genome Biol.">
        <title>Gamete binning: chromosome-level and haplotype-resolved genome assembly enabled by high-throughput single-cell sequencing of gamete genomes.</title>
        <authorList>
            <person name="Campoy J.A."/>
            <person name="Sun H."/>
            <person name="Goel M."/>
            <person name="Jiao W.-B."/>
            <person name="Folz-Donahue K."/>
            <person name="Wang N."/>
            <person name="Rubio M."/>
            <person name="Liu C."/>
            <person name="Kukat C."/>
            <person name="Ruiz D."/>
            <person name="Huettel B."/>
            <person name="Schneeberger K."/>
        </authorList>
    </citation>
    <scope>NUCLEOTIDE SEQUENCE [LARGE SCALE GENOMIC DNA]</scope>
    <source>
        <strain evidence="3">cv. Rojo Pasion</strain>
    </source>
</reference>
<evidence type="ECO:0008006" key="4">
    <source>
        <dbReference type="Google" id="ProtNLM"/>
    </source>
</evidence>
<evidence type="ECO:0000256" key="1">
    <source>
        <dbReference type="SAM" id="MobiDB-lite"/>
    </source>
</evidence>
<dbReference type="InterPro" id="IPR036875">
    <property type="entry name" value="Znf_CCHC_sf"/>
</dbReference>
<evidence type="ECO:0000313" key="3">
    <source>
        <dbReference type="Proteomes" id="UP000507245"/>
    </source>
</evidence>
<gene>
    <name evidence="2" type="ORF">ORAREDHAP_LOCUS42612</name>
</gene>
<proteinExistence type="predicted"/>
<dbReference type="Proteomes" id="UP000507245">
    <property type="component" value="Unassembled WGS sequence"/>
</dbReference>
<accession>A0A6J5XSD9</accession>
<keyword evidence="3" id="KW-1185">Reference proteome</keyword>